<reference evidence="3" key="1">
    <citation type="submission" date="2022-01" db="EMBL/GenBank/DDBJ databases">
        <authorList>
            <person name="King R."/>
        </authorList>
    </citation>
    <scope>NUCLEOTIDE SEQUENCE</scope>
</reference>
<keyword evidence="4" id="KW-1185">Reference proteome</keyword>
<dbReference type="OrthoDB" id="6780164at2759"/>
<keyword evidence="1" id="KW-0862">Zinc</keyword>
<keyword evidence="1" id="KW-0479">Metal-binding</keyword>
<proteinExistence type="predicted"/>
<dbReference type="EMBL" id="OU896708">
    <property type="protein sequence ID" value="CAG9818738.1"/>
    <property type="molecule type" value="Genomic_DNA"/>
</dbReference>
<reference evidence="3" key="2">
    <citation type="submission" date="2022-10" db="EMBL/GenBank/DDBJ databases">
        <authorList>
            <consortium name="ENA_rothamsted_submissions"/>
            <consortium name="culmorum"/>
            <person name="King R."/>
        </authorList>
    </citation>
    <scope>NUCLEOTIDE SEQUENCE</scope>
</reference>
<name>A0A9N9SHS7_PHACE</name>
<sequence>MICFCCLSTFNGLKSITEHYRIVHKLNETSTYECLENDCQRKFGCYNSYRKHITRTHFHTKCNDIGKQSKIDTISKSPNSDRIGNYDNSSSQSEVLHHNADEVINNVQTDNVVEDEPLVEPSEDDVEAEKEAFLLAIQTFTSELYALNLPRSYVQIIIEKITKLLNHKLVTNLKNTILRTILGTMTDENSSSMQNIMSRINTSFCRIQNPFEGALSEYTRLKQINASGYLIKPCEKVVGSYLTIKNNAKKPTTISYENLTIQTVDMKRVLKNVFEMPNFFKKKTLKMRLEKTLEGKVILMFAEKNKINRRHLAKFLVEEKMDGDVNRRITKEEFERMAAEIVDAFPSETKEIYFIPSRRIMNKKISAKGILYDHYCNKRKRLIKLGLVQKSSASAQITSGNIAIELSLNEQEDITWLRNSIEPWTIVLEKWKLPADDLPNSEVLPLLILPLYFPPKKIKNTSWRPSKMEIQEGFILFVKNVADIQPHLFYKRNKYEKLKLTMQPIPIFIGENYTKIEKSFVSISDIFWEVQSPLQAIDICFKCFHVFDAKYPVESDMIWLFIQQTLYDIHTSYDTDYVSLKSLQCEID</sequence>
<evidence type="ECO:0000259" key="2">
    <source>
        <dbReference type="PROSITE" id="PS50157"/>
    </source>
</evidence>
<dbReference type="SMART" id="SM00355">
    <property type="entry name" value="ZnF_C2H2"/>
    <property type="match status" value="2"/>
</dbReference>
<dbReference type="InterPro" id="IPR013087">
    <property type="entry name" value="Znf_C2H2_type"/>
</dbReference>
<dbReference type="PROSITE" id="PS00028">
    <property type="entry name" value="ZINC_FINGER_C2H2_1"/>
    <property type="match status" value="2"/>
</dbReference>
<feature type="domain" description="C2H2-type" evidence="2">
    <location>
        <begin position="32"/>
        <end position="62"/>
    </location>
</feature>
<dbReference type="GO" id="GO:0008270">
    <property type="term" value="F:zinc ion binding"/>
    <property type="evidence" value="ECO:0007669"/>
    <property type="project" value="UniProtKB-KW"/>
</dbReference>
<organism evidence="3 4">
    <name type="scientific">Phaedon cochleariae</name>
    <name type="common">Mustard beetle</name>
    <dbReference type="NCBI Taxonomy" id="80249"/>
    <lineage>
        <taxon>Eukaryota</taxon>
        <taxon>Metazoa</taxon>
        <taxon>Ecdysozoa</taxon>
        <taxon>Arthropoda</taxon>
        <taxon>Hexapoda</taxon>
        <taxon>Insecta</taxon>
        <taxon>Pterygota</taxon>
        <taxon>Neoptera</taxon>
        <taxon>Endopterygota</taxon>
        <taxon>Coleoptera</taxon>
        <taxon>Polyphaga</taxon>
        <taxon>Cucujiformia</taxon>
        <taxon>Chrysomeloidea</taxon>
        <taxon>Chrysomelidae</taxon>
        <taxon>Chrysomelinae</taxon>
        <taxon>Chrysomelini</taxon>
        <taxon>Phaedon</taxon>
    </lineage>
</organism>
<evidence type="ECO:0000313" key="4">
    <source>
        <dbReference type="Proteomes" id="UP001153737"/>
    </source>
</evidence>
<evidence type="ECO:0000313" key="3">
    <source>
        <dbReference type="EMBL" id="CAG9818738.1"/>
    </source>
</evidence>
<protein>
    <recommendedName>
        <fullName evidence="2">C2H2-type domain-containing protein</fullName>
    </recommendedName>
</protein>
<accession>A0A9N9SHS7</accession>
<gene>
    <name evidence="3" type="ORF">PHAECO_LOCUS6709</name>
</gene>
<dbReference type="PROSITE" id="PS50157">
    <property type="entry name" value="ZINC_FINGER_C2H2_2"/>
    <property type="match status" value="1"/>
</dbReference>
<dbReference type="Proteomes" id="UP001153737">
    <property type="component" value="Chromosome 2"/>
</dbReference>
<evidence type="ECO:0000256" key="1">
    <source>
        <dbReference type="PROSITE-ProRule" id="PRU00042"/>
    </source>
</evidence>
<dbReference type="AlphaFoldDB" id="A0A9N9SHS7"/>
<keyword evidence="1" id="KW-0863">Zinc-finger</keyword>